<accession>A0A913WXC4</accession>
<feature type="compositionally biased region" description="Polar residues" evidence="2">
    <location>
        <begin position="46"/>
        <end position="62"/>
    </location>
</feature>
<sequence length="511" mass="58576">METCTGIEDDAFFESDDLGLGFGFKPGGLPPLPQTPRRSPDGKSAVDQNTQKLYESLPNSPLKSPEEVQESCANQEEAVKDIISKLTSWKISSFLEKFTSLTLPKRSKVDDNITGGSQHPSCKKCRKKSTVRKGRRRRNSDSALDDNRIESKECLRRTKSVKEKTWHYFQDKDYKRLQNKLQKAKEEIETLTANLEHCQKELLEKYGAVKALHMHSRLEQAHHRRITKKAVDASKQLEHDVNMLQWELELKQSYLMDSEQTWAQRFDRVASENAALLVALHTRSDELRKLALDRIALVRERDELVAALEVRDRIKGESSPAEDGPYSSEEVIAELATLGACQCRGHNQEPCSCARAAVEAKREFGRITKQLEISRHNEEEARLTADAYRIAFEQQLNKNSSLIHELLHKSVPWTKSLLSSRRKAKHQDTAESSEEEFMKLMRSRDDKLVQRLVDMLSDKMEALAHQKMATKMLASKIREQEQVIKRLTTQERVFLPAQEVQDYEPDPPVSV</sequence>
<name>A0A913WXC4_EXADI</name>
<dbReference type="PANTHER" id="PTHR28616">
    <property type="entry name" value="COILED-COIL DOMAIN-CONTAINING PROTEIN 125"/>
    <property type="match status" value="1"/>
</dbReference>
<reference evidence="3" key="1">
    <citation type="submission" date="2022-11" db="UniProtKB">
        <authorList>
            <consortium name="EnsemblMetazoa"/>
        </authorList>
    </citation>
    <scope>IDENTIFICATION</scope>
</reference>
<keyword evidence="1" id="KW-0175">Coiled coil</keyword>
<evidence type="ECO:0008006" key="5">
    <source>
        <dbReference type="Google" id="ProtNLM"/>
    </source>
</evidence>
<feature type="coiled-coil region" evidence="1">
    <location>
        <begin position="167"/>
        <end position="201"/>
    </location>
</feature>
<dbReference type="KEGG" id="epa:110234533"/>
<dbReference type="GO" id="GO:0035024">
    <property type="term" value="P:negative regulation of Rho protein signal transduction"/>
    <property type="evidence" value="ECO:0007669"/>
    <property type="project" value="TreeGrafter"/>
</dbReference>
<feature type="compositionally biased region" description="Basic residues" evidence="2">
    <location>
        <begin position="121"/>
        <end position="138"/>
    </location>
</feature>
<organism evidence="3 4">
    <name type="scientific">Exaiptasia diaphana</name>
    <name type="common">Tropical sea anemone</name>
    <name type="synonym">Aiptasia pulchella</name>
    <dbReference type="NCBI Taxonomy" id="2652724"/>
    <lineage>
        <taxon>Eukaryota</taxon>
        <taxon>Metazoa</taxon>
        <taxon>Cnidaria</taxon>
        <taxon>Anthozoa</taxon>
        <taxon>Hexacorallia</taxon>
        <taxon>Actiniaria</taxon>
        <taxon>Aiptasiidae</taxon>
        <taxon>Exaiptasia</taxon>
    </lineage>
</organism>
<feature type="region of interest" description="Disordered" evidence="2">
    <location>
        <begin position="22"/>
        <end position="73"/>
    </location>
</feature>
<dbReference type="GO" id="GO:2000146">
    <property type="term" value="P:negative regulation of cell motility"/>
    <property type="evidence" value="ECO:0007669"/>
    <property type="project" value="TreeGrafter"/>
</dbReference>
<dbReference type="EnsemblMetazoa" id="XM_021039914.2">
    <property type="protein sequence ID" value="XP_020895573.1"/>
    <property type="gene ID" value="LOC110234533"/>
</dbReference>
<dbReference type="PANTHER" id="PTHR28616:SF1">
    <property type="entry name" value="COILED-COIL DOMAIN-CONTAINING PROTEIN 125"/>
    <property type="match status" value="1"/>
</dbReference>
<keyword evidence="4" id="KW-1185">Reference proteome</keyword>
<feature type="region of interest" description="Disordered" evidence="2">
    <location>
        <begin position="107"/>
        <end position="145"/>
    </location>
</feature>
<evidence type="ECO:0000313" key="3">
    <source>
        <dbReference type="EnsemblMetazoa" id="XP_020895573.1"/>
    </source>
</evidence>
<dbReference type="Proteomes" id="UP000887567">
    <property type="component" value="Unplaced"/>
</dbReference>
<dbReference type="AlphaFoldDB" id="A0A913WXC4"/>
<dbReference type="InterPro" id="IPR034608">
    <property type="entry name" value="CCDC125"/>
</dbReference>
<dbReference type="GO" id="GO:0005737">
    <property type="term" value="C:cytoplasm"/>
    <property type="evidence" value="ECO:0007669"/>
    <property type="project" value="TreeGrafter"/>
</dbReference>
<proteinExistence type="predicted"/>
<evidence type="ECO:0000256" key="1">
    <source>
        <dbReference type="SAM" id="Coils"/>
    </source>
</evidence>
<dbReference type="OrthoDB" id="9939852at2759"/>
<dbReference type="RefSeq" id="XP_020895573.1">
    <property type="nucleotide sequence ID" value="XM_021039914.2"/>
</dbReference>
<evidence type="ECO:0000313" key="4">
    <source>
        <dbReference type="Proteomes" id="UP000887567"/>
    </source>
</evidence>
<dbReference type="GeneID" id="110234533"/>
<evidence type="ECO:0000256" key="2">
    <source>
        <dbReference type="SAM" id="MobiDB-lite"/>
    </source>
</evidence>
<protein>
    <recommendedName>
        <fullName evidence="5">Coiled-coil domain-containing protein 125</fullName>
    </recommendedName>
</protein>